<sequence length="153" mass="16030">MTLLKMTKLPFLTSIFPLPPPGGGPVLRGWPPLPAPKGMLRPGLLLPVRTAQCPSDAHSGHRPRAESVLHQPLVLLVLPAGDRPGPALCLFPVEETPPAVRLGFPGSPLAIGGRFGRVVLRAAAVQPVQLVPHPRTAAVHRGHVEAGFVPAGV</sequence>
<dbReference type="AlphaFoldDB" id="A0A8D8F0L1"/>
<accession>A0A8D8F0L1</accession>
<reference evidence="1" key="1">
    <citation type="submission" date="2021-05" db="EMBL/GenBank/DDBJ databases">
        <authorList>
            <person name="Alioto T."/>
            <person name="Alioto T."/>
            <person name="Gomez Garrido J."/>
        </authorList>
    </citation>
    <scope>NUCLEOTIDE SEQUENCE</scope>
</reference>
<name>A0A8D8F0L1_CULPI</name>
<protein>
    <submittedName>
        <fullName evidence="1">(northern house mosquito) hypothetical protein</fullName>
    </submittedName>
</protein>
<evidence type="ECO:0000313" key="1">
    <source>
        <dbReference type="EMBL" id="CAG6453058.1"/>
    </source>
</evidence>
<proteinExistence type="predicted"/>
<dbReference type="EMBL" id="HBUE01022092">
    <property type="protein sequence ID" value="CAG6453058.1"/>
    <property type="molecule type" value="Transcribed_RNA"/>
</dbReference>
<organism evidence="1">
    <name type="scientific">Culex pipiens</name>
    <name type="common">House mosquito</name>
    <dbReference type="NCBI Taxonomy" id="7175"/>
    <lineage>
        <taxon>Eukaryota</taxon>
        <taxon>Metazoa</taxon>
        <taxon>Ecdysozoa</taxon>
        <taxon>Arthropoda</taxon>
        <taxon>Hexapoda</taxon>
        <taxon>Insecta</taxon>
        <taxon>Pterygota</taxon>
        <taxon>Neoptera</taxon>
        <taxon>Endopterygota</taxon>
        <taxon>Diptera</taxon>
        <taxon>Nematocera</taxon>
        <taxon>Culicoidea</taxon>
        <taxon>Culicidae</taxon>
        <taxon>Culicinae</taxon>
        <taxon>Culicini</taxon>
        <taxon>Culex</taxon>
        <taxon>Culex</taxon>
    </lineage>
</organism>